<organism evidence="2">
    <name type="scientific">Serratia marcescens</name>
    <dbReference type="NCBI Taxonomy" id="615"/>
    <lineage>
        <taxon>Bacteria</taxon>
        <taxon>Pseudomonadati</taxon>
        <taxon>Pseudomonadota</taxon>
        <taxon>Gammaproteobacteria</taxon>
        <taxon>Enterobacterales</taxon>
        <taxon>Yersiniaceae</taxon>
        <taxon>Serratia</taxon>
    </lineage>
</organism>
<evidence type="ECO:0000313" key="2">
    <source>
        <dbReference type="EMBL" id="MBO2006933.1"/>
    </source>
</evidence>
<protein>
    <submittedName>
        <fullName evidence="2">Uncharacterized protein</fullName>
    </submittedName>
</protein>
<proteinExistence type="predicted"/>
<accession>A0A939NK18</accession>
<dbReference type="AlphaFoldDB" id="A0A939NK18"/>
<feature type="compositionally biased region" description="Low complexity" evidence="1">
    <location>
        <begin position="1"/>
        <end position="22"/>
    </location>
</feature>
<comment type="caution">
    <text evidence="2">The sequence shown here is derived from an EMBL/GenBank/DDBJ whole genome shotgun (WGS) entry which is preliminary data.</text>
</comment>
<reference evidence="2" key="1">
    <citation type="submission" date="2021-03" db="EMBL/GenBank/DDBJ databases">
        <title>Molecular epidemiology and mechanisms of colistin and carbapenem resistance in Enterobacteriaceae from clinical isolates, the environment and porcine samples in Pretoria, South Africa.</title>
        <authorList>
            <person name="Bogoshi D."/>
            <person name="Mbelle N.M."/>
            <person name="Naidoo V."/>
            <person name="Osei Sekyere J."/>
        </authorList>
    </citation>
    <scope>NUCLEOTIDE SEQUENCE</scope>
    <source>
        <strain evidence="2">C080</strain>
    </source>
</reference>
<dbReference type="EMBL" id="JAGETR010000074">
    <property type="protein sequence ID" value="MBO2006933.1"/>
    <property type="molecule type" value="Genomic_DNA"/>
</dbReference>
<evidence type="ECO:0000256" key="1">
    <source>
        <dbReference type="SAM" id="MobiDB-lite"/>
    </source>
</evidence>
<gene>
    <name evidence="2" type="ORF">J4732_12405</name>
</gene>
<feature type="region of interest" description="Disordered" evidence="1">
    <location>
        <begin position="1"/>
        <end position="42"/>
    </location>
</feature>
<sequence>MIGAGAMAGAAPGPTPSPALTAITSPPIAPRFPAPGDIGRAVDDPRATLADDAKLAARDNALSNAPRIARPRHQLRCWAVAEIAGLTFRLIVAKFPSSPAAYP</sequence>
<name>A0A939NK18_SERMA</name>